<dbReference type="RefSeq" id="WP_010273052.1">
    <property type="nucleotide sequence ID" value="NZ_JAVRER010000005.1"/>
</dbReference>
<sequence>MTPPRRRLVPDYVATAGLEVPTRIGVERTTLLHAEPGARTEGLDAAARRLLSLVEDEGTLSVYECAAQLGLPYAVVRMMAAALAASGAVMTREPPAPAQLPDPALLDVVLHGLRAL</sequence>
<dbReference type="EMBL" id="JAVRER010000005">
    <property type="protein sequence ID" value="MDT0414823.1"/>
    <property type="molecule type" value="Genomic_DNA"/>
</dbReference>
<dbReference type="Proteomes" id="UP001183607">
    <property type="component" value="Unassembled WGS sequence"/>
</dbReference>
<reference evidence="3" key="1">
    <citation type="submission" date="2023-07" db="EMBL/GenBank/DDBJ databases">
        <title>30 novel species of actinomycetes from the DSMZ collection.</title>
        <authorList>
            <person name="Nouioui I."/>
        </authorList>
    </citation>
    <scope>NUCLEOTIDE SEQUENCE [LARGE SCALE GENOMIC DNA]</scope>
    <source>
        <strain evidence="3">DSM 41982</strain>
    </source>
</reference>
<evidence type="ECO:0000313" key="1">
    <source>
        <dbReference type="EMBL" id="MDT0408470.1"/>
    </source>
</evidence>
<name>A0ABD5E2D2_9ACTN</name>
<dbReference type="PANTHER" id="PTHR36221">
    <property type="entry name" value="DUF742 DOMAIN-CONTAINING PROTEIN"/>
    <property type="match status" value="1"/>
</dbReference>
<dbReference type="PANTHER" id="PTHR36221:SF1">
    <property type="entry name" value="DUF742 DOMAIN-CONTAINING PROTEIN"/>
    <property type="match status" value="1"/>
</dbReference>
<dbReference type="Proteomes" id="UP001183610">
    <property type="component" value="Unassembled WGS sequence"/>
</dbReference>
<keyword evidence="4" id="KW-1185">Reference proteome</keyword>
<gene>
    <name evidence="2" type="ORF">RM574_04910</name>
    <name evidence="1" type="ORF">RM698_05305</name>
</gene>
<evidence type="ECO:0000313" key="2">
    <source>
        <dbReference type="EMBL" id="MDT0414823.1"/>
    </source>
</evidence>
<dbReference type="Pfam" id="PF05331">
    <property type="entry name" value="DUF742"/>
    <property type="match status" value="1"/>
</dbReference>
<proteinExistence type="predicted"/>
<organism evidence="2 3">
    <name type="scientific">Streptomyces evansiae</name>
    <dbReference type="NCBI Taxonomy" id="3075535"/>
    <lineage>
        <taxon>Bacteria</taxon>
        <taxon>Bacillati</taxon>
        <taxon>Actinomycetota</taxon>
        <taxon>Actinomycetes</taxon>
        <taxon>Kitasatosporales</taxon>
        <taxon>Streptomycetaceae</taxon>
        <taxon>Streptomyces</taxon>
    </lineage>
</organism>
<dbReference type="AlphaFoldDB" id="A0ABD5E2D2"/>
<evidence type="ECO:0000313" key="4">
    <source>
        <dbReference type="Proteomes" id="UP001183610"/>
    </source>
</evidence>
<dbReference type="EMBL" id="JAVRET010000008">
    <property type="protein sequence ID" value="MDT0408470.1"/>
    <property type="molecule type" value="Genomic_DNA"/>
</dbReference>
<protein>
    <submittedName>
        <fullName evidence="2">DUF742 domain-containing protein</fullName>
    </submittedName>
</protein>
<accession>A0ABD5E2D2</accession>
<reference evidence="2" key="2">
    <citation type="submission" date="2024-03" db="EMBL/GenBank/DDBJ databases">
        <title>30 novel species of actinomycetes from the DSMZ collection.</title>
        <authorList>
            <person name="Nouioui I."/>
        </authorList>
    </citation>
    <scope>NUCLEOTIDE SEQUENCE</scope>
    <source>
        <strain evidence="1 4">DSM 41979</strain>
        <strain evidence="2">DSM 41982</strain>
    </source>
</reference>
<evidence type="ECO:0000313" key="3">
    <source>
        <dbReference type="Proteomes" id="UP001183607"/>
    </source>
</evidence>
<dbReference type="InterPro" id="IPR007995">
    <property type="entry name" value="DUF742"/>
</dbReference>
<comment type="caution">
    <text evidence="2">The sequence shown here is derived from an EMBL/GenBank/DDBJ whole genome shotgun (WGS) entry which is preliminary data.</text>
</comment>